<dbReference type="Proteomes" id="UP001267426">
    <property type="component" value="Unassembled WGS sequence"/>
</dbReference>
<accession>A0ABU3BMF3</accession>
<dbReference type="InterPro" id="IPR036782">
    <property type="entry name" value="NE0471-like_N"/>
</dbReference>
<dbReference type="InterPro" id="IPR018841">
    <property type="entry name" value="DUF2442"/>
</dbReference>
<organism evidence="1 2">
    <name type="scientific">Rubrivirga litoralis</name>
    <dbReference type="NCBI Taxonomy" id="3075598"/>
    <lineage>
        <taxon>Bacteria</taxon>
        <taxon>Pseudomonadati</taxon>
        <taxon>Rhodothermota</taxon>
        <taxon>Rhodothermia</taxon>
        <taxon>Rhodothermales</taxon>
        <taxon>Rubricoccaceae</taxon>
        <taxon>Rubrivirga</taxon>
    </lineage>
</organism>
<name>A0ABU3BMF3_9BACT</name>
<evidence type="ECO:0000313" key="1">
    <source>
        <dbReference type="EMBL" id="MDT0630461.1"/>
    </source>
</evidence>
<sequence>MSVTASPAPPPGDRPAPLPLAPRIIAVRADPPFVLVATFGTGERRRLDLADSVGTGPVAPPATPDAFARVAVEPGGFGLEWPGGADLHRDSLYYGGEPA</sequence>
<evidence type="ECO:0000313" key="2">
    <source>
        <dbReference type="Proteomes" id="UP001267426"/>
    </source>
</evidence>
<dbReference type="EMBL" id="JAVRHT010000002">
    <property type="protein sequence ID" value="MDT0630461.1"/>
    <property type="molecule type" value="Genomic_DNA"/>
</dbReference>
<protein>
    <submittedName>
        <fullName evidence="1">DUF2442 domain-containing protein</fullName>
    </submittedName>
</protein>
<dbReference type="SUPFAM" id="SSF143880">
    <property type="entry name" value="NE0471 N-terminal domain-like"/>
    <property type="match status" value="1"/>
</dbReference>
<dbReference type="Pfam" id="PF10387">
    <property type="entry name" value="DUF2442"/>
    <property type="match status" value="1"/>
</dbReference>
<comment type="caution">
    <text evidence="1">The sequence shown here is derived from an EMBL/GenBank/DDBJ whole genome shotgun (WGS) entry which is preliminary data.</text>
</comment>
<dbReference type="RefSeq" id="WP_311661573.1">
    <property type="nucleotide sequence ID" value="NZ_JAVRHT010000002.1"/>
</dbReference>
<gene>
    <name evidence="1" type="ORF">RM540_01765</name>
</gene>
<dbReference type="Gene3D" id="3.30.2020.10">
    <property type="entry name" value="NE0471-like N-terminal domain"/>
    <property type="match status" value="1"/>
</dbReference>
<keyword evidence="2" id="KW-1185">Reference proteome</keyword>
<proteinExistence type="predicted"/>
<reference evidence="1 2" key="1">
    <citation type="submission" date="2023-09" db="EMBL/GenBank/DDBJ databases">
        <authorList>
            <person name="Rey-Velasco X."/>
        </authorList>
    </citation>
    <scope>NUCLEOTIDE SEQUENCE [LARGE SCALE GENOMIC DNA]</scope>
    <source>
        <strain evidence="1 2">F394</strain>
    </source>
</reference>